<dbReference type="PANTHER" id="PTHR32071">
    <property type="entry name" value="TRANSCRIPTIONAL REGULATORY PROTEIN"/>
    <property type="match status" value="1"/>
</dbReference>
<dbReference type="Gene3D" id="1.10.10.60">
    <property type="entry name" value="Homeodomain-like"/>
    <property type="match status" value="1"/>
</dbReference>
<comment type="caution">
    <text evidence="7">The sequence shown here is derived from an EMBL/GenBank/DDBJ whole genome shotgun (WGS) entry which is preliminary data.</text>
</comment>
<gene>
    <name evidence="7" type="ORF">SAMN06295970_115124</name>
</gene>
<dbReference type="NCBIfam" id="TIGR02329">
    <property type="entry name" value="propionate_PrpR"/>
    <property type="match status" value="1"/>
</dbReference>
<dbReference type="Gene3D" id="1.20.5.170">
    <property type="match status" value="1"/>
</dbReference>
<dbReference type="Proteomes" id="UP001158049">
    <property type="component" value="Unassembled WGS sequence"/>
</dbReference>
<protein>
    <submittedName>
        <fullName evidence="7">Transcriptional regulator, propionate catabolism operon regulatory protein</fullName>
    </submittedName>
</protein>
<evidence type="ECO:0000256" key="3">
    <source>
        <dbReference type="ARBA" id="ARBA00023015"/>
    </source>
</evidence>
<dbReference type="NCBIfam" id="NF011953">
    <property type="entry name" value="PRK15424.1"/>
    <property type="match status" value="1"/>
</dbReference>
<dbReference type="Gene3D" id="3.40.50.2300">
    <property type="match status" value="1"/>
</dbReference>
<keyword evidence="2" id="KW-0067">ATP-binding</keyword>
<dbReference type="Pfam" id="PF00158">
    <property type="entry name" value="Sigma54_activat"/>
    <property type="match status" value="1"/>
</dbReference>
<reference evidence="7 8" key="1">
    <citation type="submission" date="2017-05" db="EMBL/GenBank/DDBJ databases">
        <authorList>
            <person name="Varghese N."/>
            <person name="Submissions S."/>
        </authorList>
    </citation>
    <scope>NUCLEOTIDE SEQUENCE [LARGE SCALE GENOMIC DNA]</scope>
    <source>
        <strain evidence="7 8">DSM 26001</strain>
    </source>
</reference>
<keyword evidence="8" id="KW-1185">Reference proteome</keyword>
<dbReference type="InterPro" id="IPR027417">
    <property type="entry name" value="P-loop_NTPase"/>
</dbReference>
<dbReference type="Gene3D" id="3.40.50.300">
    <property type="entry name" value="P-loop containing nucleotide triphosphate hydrolases"/>
    <property type="match status" value="1"/>
</dbReference>
<keyword evidence="3" id="KW-0805">Transcription regulation</keyword>
<dbReference type="SUPFAM" id="SSF46689">
    <property type="entry name" value="Homeodomain-like"/>
    <property type="match status" value="1"/>
</dbReference>
<dbReference type="Gene3D" id="1.10.8.60">
    <property type="match status" value="1"/>
</dbReference>
<dbReference type="InterPro" id="IPR025944">
    <property type="entry name" value="Sigma_54_int_dom_CS"/>
</dbReference>
<evidence type="ECO:0000313" key="7">
    <source>
        <dbReference type="EMBL" id="SMP70009.1"/>
    </source>
</evidence>
<dbReference type="EMBL" id="FXUL01000015">
    <property type="protein sequence ID" value="SMP70009.1"/>
    <property type="molecule type" value="Genomic_DNA"/>
</dbReference>
<proteinExistence type="predicted"/>
<dbReference type="InterPro" id="IPR058031">
    <property type="entry name" value="AAA_lid_NorR"/>
</dbReference>
<evidence type="ECO:0000256" key="5">
    <source>
        <dbReference type="SAM" id="MobiDB-lite"/>
    </source>
</evidence>
<organism evidence="7 8">
    <name type="scientific">Noviherbaspirillum suwonense</name>
    <dbReference type="NCBI Taxonomy" id="1224511"/>
    <lineage>
        <taxon>Bacteria</taxon>
        <taxon>Pseudomonadati</taxon>
        <taxon>Pseudomonadota</taxon>
        <taxon>Betaproteobacteria</taxon>
        <taxon>Burkholderiales</taxon>
        <taxon>Oxalobacteraceae</taxon>
        <taxon>Noviherbaspirillum</taxon>
    </lineage>
</organism>
<dbReference type="SMART" id="SM00382">
    <property type="entry name" value="AAA"/>
    <property type="match status" value="1"/>
</dbReference>
<dbReference type="Pfam" id="PF02954">
    <property type="entry name" value="HTH_8"/>
    <property type="match status" value="1"/>
</dbReference>
<dbReference type="InterPro" id="IPR012704">
    <property type="entry name" value="Sig_transdc_resp-reg_PrpR"/>
</dbReference>
<evidence type="ECO:0000259" key="6">
    <source>
        <dbReference type="PROSITE" id="PS50045"/>
    </source>
</evidence>
<dbReference type="InterPro" id="IPR002197">
    <property type="entry name" value="HTH_Fis"/>
</dbReference>
<dbReference type="SUPFAM" id="SSF52540">
    <property type="entry name" value="P-loop containing nucleoside triphosphate hydrolases"/>
    <property type="match status" value="1"/>
</dbReference>
<evidence type="ECO:0000256" key="2">
    <source>
        <dbReference type="ARBA" id="ARBA00022840"/>
    </source>
</evidence>
<dbReference type="PANTHER" id="PTHR32071:SF81">
    <property type="entry name" value="PROPIONATE CATABOLISM OPERON REGULATORY PROTEIN"/>
    <property type="match status" value="1"/>
</dbReference>
<feature type="domain" description="Sigma-54 factor interaction" evidence="6">
    <location>
        <begin position="224"/>
        <end position="461"/>
    </location>
</feature>
<dbReference type="PROSITE" id="PS50045">
    <property type="entry name" value="SIGMA54_INTERACT_4"/>
    <property type="match status" value="1"/>
</dbReference>
<dbReference type="InterPro" id="IPR010524">
    <property type="entry name" value="Sig_transdc_resp-reg_PrpR_N"/>
</dbReference>
<dbReference type="PROSITE" id="PS00688">
    <property type="entry name" value="SIGMA54_INTERACT_3"/>
    <property type="match status" value="1"/>
</dbReference>
<keyword evidence="4" id="KW-0804">Transcription</keyword>
<evidence type="ECO:0000256" key="1">
    <source>
        <dbReference type="ARBA" id="ARBA00022741"/>
    </source>
</evidence>
<evidence type="ECO:0000256" key="4">
    <source>
        <dbReference type="ARBA" id="ARBA00023163"/>
    </source>
</evidence>
<dbReference type="SUPFAM" id="SSF159800">
    <property type="entry name" value="PrpR receptor domain-like"/>
    <property type="match status" value="1"/>
</dbReference>
<accession>A0ABY1QJB8</accession>
<dbReference type="PRINTS" id="PR01590">
    <property type="entry name" value="HTHFIS"/>
</dbReference>
<evidence type="ECO:0000313" key="8">
    <source>
        <dbReference type="Proteomes" id="UP001158049"/>
    </source>
</evidence>
<dbReference type="RefSeq" id="WP_283443738.1">
    <property type="nucleotide sequence ID" value="NZ_FXUL01000015.1"/>
</dbReference>
<name>A0ABY1QJB8_9BURK</name>
<sequence>MSRPYSETDYQADKPVFWTVSISRLFKMFRDITPEFDDRAVIVPINLGFEEAVDHIRSRLETERCDAVIAAGSNAAYLKSRLSVPVVVARASGFDVMQALAKARRISPQLGIITYQETLPQLVDFQSTFGLRIAQRTYATAEDARAQIGELKAAGVRAIVGAGLITDLAEEAGLDGVFLYSAASIRQAFEDALEIARFTRLENGRSRPSPSGDATRARHGLKDLRGDSPAMQAVRETVMLYARSPATVLIEGETGTGKELAAQAIHRESMLGQPGGKPFVAVNCGAIAESLLESELFGYEEGAFTGSRRGGRPGLFEAAHRGTLFLDEIGEMPLALQTRLLRVLEEREVMRVGSTRPIPVDVRIVSATHCDLDARVREGRFRADLFYRLSVLRLRLPPLRERPEDLAPLAEWLLKNALAALGVRPHANLHAEVERCAGLLAAHTWPGNVRELRNLMQRLALFLSAAPLQALTPGFVASVAPELGVAAVPQAHIDLAPPAREDDITAVLSRFGGDRAAAARHLGISRTTLWRRLRSEGGSGSGSGRLG</sequence>
<dbReference type="CDD" id="cd00009">
    <property type="entry name" value="AAA"/>
    <property type="match status" value="1"/>
</dbReference>
<dbReference type="InterPro" id="IPR003593">
    <property type="entry name" value="AAA+_ATPase"/>
</dbReference>
<dbReference type="Pfam" id="PF06506">
    <property type="entry name" value="PrpR_N"/>
    <property type="match status" value="1"/>
</dbReference>
<dbReference type="Pfam" id="PF25601">
    <property type="entry name" value="AAA_lid_14"/>
    <property type="match status" value="1"/>
</dbReference>
<feature type="region of interest" description="Disordered" evidence="5">
    <location>
        <begin position="203"/>
        <end position="226"/>
    </location>
</feature>
<dbReference type="InterPro" id="IPR009057">
    <property type="entry name" value="Homeodomain-like_sf"/>
</dbReference>
<dbReference type="InterPro" id="IPR002078">
    <property type="entry name" value="Sigma_54_int"/>
</dbReference>
<keyword evidence="1" id="KW-0547">Nucleotide-binding</keyword>